<dbReference type="EMBL" id="JBBPBN010000116">
    <property type="protein sequence ID" value="KAK8977851.1"/>
    <property type="molecule type" value="Genomic_DNA"/>
</dbReference>
<dbReference type="PANTHER" id="PTHR46807:SF1">
    <property type="entry name" value="TRANSCRIPTION FACTOR PIF3"/>
    <property type="match status" value="1"/>
</dbReference>
<feature type="compositionally biased region" description="Polar residues" evidence="5">
    <location>
        <begin position="708"/>
        <end position="717"/>
    </location>
</feature>
<feature type="region of interest" description="Disordered" evidence="5">
    <location>
        <begin position="11"/>
        <end position="33"/>
    </location>
</feature>
<feature type="compositionally biased region" description="Acidic residues" evidence="5">
    <location>
        <begin position="421"/>
        <end position="432"/>
    </location>
</feature>
<name>A0ABR2NP53_9ROSI</name>
<dbReference type="InterPro" id="IPR036638">
    <property type="entry name" value="HLH_DNA-bd_sf"/>
</dbReference>
<feature type="compositionally biased region" description="Basic and acidic residues" evidence="5">
    <location>
        <begin position="726"/>
        <end position="735"/>
    </location>
</feature>
<evidence type="ECO:0000256" key="1">
    <source>
        <dbReference type="ARBA" id="ARBA00004123"/>
    </source>
</evidence>
<dbReference type="Gene3D" id="4.10.280.10">
    <property type="entry name" value="Helix-loop-helix DNA-binding domain"/>
    <property type="match status" value="1"/>
</dbReference>
<keyword evidence="4" id="KW-0539">Nucleus</keyword>
<dbReference type="Proteomes" id="UP001396334">
    <property type="component" value="Unassembled WGS sequence"/>
</dbReference>
<feature type="domain" description="BHLH" evidence="6">
    <location>
        <begin position="451"/>
        <end position="500"/>
    </location>
</feature>
<comment type="subcellular location">
    <subcellularLocation>
        <location evidence="1">Nucleus</location>
    </subcellularLocation>
</comment>
<gene>
    <name evidence="7" type="ORF">V6N11_000178</name>
</gene>
<feature type="compositionally biased region" description="Polar residues" evidence="5">
    <location>
        <begin position="191"/>
        <end position="204"/>
    </location>
</feature>
<feature type="region of interest" description="Disordered" evidence="5">
    <location>
        <begin position="421"/>
        <end position="449"/>
    </location>
</feature>
<evidence type="ECO:0000256" key="3">
    <source>
        <dbReference type="ARBA" id="ARBA00023163"/>
    </source>
</evidence>
<evidence type="ECO:0000256" key="5">
    <source>
        <dbReference type="SAM" id="MobiDB-lite"/>
    </source>
</evidence>
<dbReference type="Pfam" id="PF00010">
    <property type="entry name" value="HLH"/>
    <property type="match status" value="1"/>
</dbReference>
<dbReference type="SUPFAM" id="SSF47459">
    <property type="entry name" value="HLH, helix-loop-helix DNA-binding domain"/>
    <property type="match status" value="1"/>
</dbReference>
<dbReference type="PANTHER" id="PTHR46807">
    <property type="entry name" value="TRANSCRIPTION FACTOR PIF3"/>
    <property type="match status" value="1"/>
</dbReference>
<evidence type="ECO:0000259" key="6">
    <source>
        <dbReference type="PROSITE" id="PS50888"/>
    </source>
</evidence>
<dbReference type="CDD" id="cd11445">
    <property type="entry name" value="bHLH_AtPIF_like"/>
    <property type="match status" value="1"/>
</dbReference>
<dbReference type="InterPro" id="IPR011598">
    <property type="entry name" value="bHLH_dom"/>
</dbReference>
<evidence type="ECO:0000313" key="8">
    <source>
        <dbReference type="Proteomes" id="UP001396334"/>
    </source>
</evidence>
<evidence type="ECO:0000256" key="4">
    <source>
        <dbReference type="ARBA" id="ARBA00023242"/>
    </source>
</evidence>
<feature type="region of interest" description="Disordered" evidence="5">
    <location>
        <begin position="50"/>
        <end position="77"/>
    </location>
</feature>
<dbReference type="InterPro" id="IPR044273">
    <property type="entry name" value="PIF3-like"/>
</dbReference>
<reference evidence="7 8" key="1">
    <citation type="journal article" date="2024" name="G3 (Bethesda)">
        <title>Genome assembly of Hibiscus sabdariffa L. provides insights into metabolisms of medicinal natural products.</title>
        <authorList>
            <person name="Kim T."/>
        </authorList>
    </citation>
    <scope>NUCLEOTIDE SEQUENCE [LARGE SCALE GENOMIC DNA]</scope>
    <source>
        <strain evidence="7">TK-2024</strain>
        <tissue evidence="7">Old leaves</tissue>
    </source>
</reference>
<feature type="region of interest" description="Disordered" evidence="5">
    <location>
        <begin position="678"/>
        <end position="735"/>
    </location>
</feature>
<evidence type="ECO:0000313" key="7">
    <source>
        <dbReference type="EMBL" id="KAK8977851.1"/>
    </source>
</evidence>
<keyword evidence="3" id="KW-0804">Transcription</keyword>
<accession>A0ABR2NP53</accession>
<comment type="caution">
    <text evidence="7">The sequence shown here is derived from an EMBL/GenBank/DDBJ whole genome shotgun (WGS) entry which is preliminary data.</text>
</comment>
<keyword evidence="2" id="KW-0805">Transcription regulation</keyword>
<protein>
    <recommendedName>
        <fullName evidence="6">BHLH domain-containing protein</fullName>
    </recommendedName>
</protein>
<dbReference type="PROSITE" id="PS50888">
    <property type="entry name" value="BHLH"/>
    <property type="match status" value="1"/>
</dbReference>
<dbReference type="SMART" id="SM00353">
    <property type="entry name" value="HLH"/>
    <property type="match status" value="1"/>
</dbReference>
<feature type="compositionally biased region" description="Polar residues" evidence="5">
    <location>
        <begin position="678"/>
        <end position="701"/>
    </location>
</feature>
<feature type="compositionally biased region" description="Basic and acidic residues" evidence="5">
    <location>
        <begin position="178"/>
        <end position="190"/>
    </location>
</feature>
<organism evidence="7 8">
    <name type="scientific">Hibiscus sabdariffa</name>
    <name type="common">roselle</name>
    <dbReference type="NCBI Taxonomy" id="183260"/>
    <lineage>
        <taxon>Eukaryota</taxon>
        <taxon>Viridiplantae</taxon>
        <taxon>Streptophyta</taxon>
        <taxon>Embryophyta</taxon>
        <taxon>Tracheophyta</taxon>
        <taxon>Spermatophyta</taxon>
        <taxon>Magnoliopsida</taxon>
        <taxon>eudicotyledons</taxon>
        <taxon>Gunneridae</taxon>
        <taxon>Pentapetalae</taxon>
        <taxon>rosids</taxon>
        <taxon>malvids</taxon>
        <taxon>Malvales</taxon>
        <taxon>Malvaceae</taxon>
        <taxon>Malvoideae</taxon>
        <taxon>Hibiscus</taxon>
    </lineage>
</organism>
<evidence type="ECO:0000256" key="2">
    <source>
        <dbReference type="ARBA" id="ARBA00023015"/>
    </source>
</evidence>
<keyword evidence="8" id="KW-1185">Reference proteome</keyword>
<proteinExistence type="predicted"/>
<sequence length="735" mass="79264">MPLYELYRMAGGKLDSSQDKNPSSSTGLSSVPENDIVELVWENGQVSMQGQSSRARKIPSCNSLPSHTFESRGKDIGSGGNYTKMGKFGVVESVLSGTPMSTPSHDDDDDEVVPWLKYPEIQSLHDECSGLLPELSANEIPTDSNLASFDRRHQSIRDLFTVSSNDAARFEQGKLSKVPKPADDEARPRCDTSQPSHPCQVSSPYFRSRNLESTGNNLSHTFTNRAICRDSMGAQPSDDALPSIKMQKQDPIAPCSNSGLMNFSHFSRPAALVKASLKNIGDMARIEKNGSKEKGISDNVSNHVDSTLIDSNIELQKVEISHCHSTMVPMKTDIKESKSMSLDTQVAAEPNDAIGEENVLEGDKTSNQVIGENASKHLPHSDKAVESVLAASSVCWGNSAERASDDPVHNLKRKIHDDDEFDCPSEDAEEESVGVKKAISARGGKGSKRSRAAEVHNLSERRRRDRINEKMRALQELIPNCNKVDKASMLDEAIEYLKTLQLQVQGNRNKFILSTNLTQIMSMRTGLYMAPMMFPTGMQHMHAAHMAHFSSMSVGMGVGTGFGMPFPQANTAASACPMVQVPPISGAPFSGPGPGPHLSGTTTLHEMTGSNLQLYGLHGQGLPMPMPGAPLIPIPGGHFMKSAIGLSGGGLVAPMDNLDSATASSSKDPFQNINSQVTENTNINSSGNQTSTQGRTANESFEQPAKVQENSQASEITGSVPFRSTGGDEKLPDRS</sequence>
<dbReference type="InterPro" id="IPR047265">
    <property type="entry name" value="PIF1-like_bHLH"/>
</dbReference>
<feature type="compositionally biased region" description="Polar residues" evidence="5">
    <location>
        <begin position="19"/>
        <end position="32"/>
    </location>
</feature>
<feature type="region of interest" description="Disordered" evidence="5">
    <location>
        <begin position="178"/>
        <end position="204"/>
    </location>
</feature>